<name>A0A226EYQ4_FOLCA</name>
<evidence type="ECO:0000256" key="5">
    <source>
        <dbReference type="ARBA" id="ARBA00023136"/>
    </source>
</evidence>
<protein>
    <submittedName>
        <fullName evidence="7">Gustatory and odorant receptor 24</fullName>
    </submittedName>
</protein>
<dbReference type="AlphaFoldDB" id="A0A226EYQ4"/>
<feature type="transmembrane region" description="Helical" evidence="6">
    <location>
        <begin position="61"/>
        <end position="81"/>
    </location>
</feature>
<feature type="transmembrane region" description="Helical" evidence="6">
    <location>
        <begin position="210"/>
        <end position="228"/>
    </location>
</feature>
<dbReference type="GO" id="GO:0050909">
    <property type="term" value="P:sensory perception of taste"/>
    <property type="evidence" value="ECO:0007669"/>
    <property type="project" value="InterPro"/>
</dbReference>
<dbReference type="InterPro" id="IPR013604">
    <property type="entry name" value="7TM_chemorcpt"/>
</dbReference>
<keyword evidence="7" id="KW-0675">Receptor</keyword>
<feature type="transmembrane region" description="Helical" evidence="6">
    <location>
        <begin position="167"/>
        <end position="190"/>
    </location>
</feature>
<reference evidence="7 8" key="1">
    <citation type="submission" date="2015-12" db="EMBL/GenBank/DDBJ databases">
        <title>The genome of Folsomia candida.</title>
        <authorList>
            <person name="Faddeeva A."/>
            <person name="Derks M.F."/>
            <person name="Anvar Y."/>
            <person name="Smit S."/>
            <person name="Van Straalen N."/>
            <person name="Roelofs D."/>
        </authorList>
    </citation>
    <scope>NUCLEOTIDE SEQUENCE [LARGE SCALE GENOMIC DNA]</scope>
    <source>
        <strain evidence="7 8">VU population</strain>
        <tissue evidence="7">Whole body</tissue>
    </source>
</reference>
<keyword evidence="2" id="KW-1003">Cell membrane</keyword>
<keyword evidence="4 6" id="KW-1133">Transmembrane helix</keyword>
<feature type="transmembrane region" description="Helical" evidence="6">
    <location>
        <begin position="277"/>
        <end position="299"/>
    </location>
</feature>
<keyword evidence="3 6" id="KW-0812">Transmembrane</keyword>
<accession>A0A226EYQ4</accession>
<comment type="subcellular location">
    <subcellularLocation>
        <location evidence="1">Cell membrane</location>
        <topology evidence="1">Multi-pass membrane protein</topology>
    </subcellularLocation>
</comment>
<dbReference type="OrthoDB" id="6774919at2759"/>
<keyword evidence="5 6" id="KW-0472">Membrane</keyword>
<keyword evidence="8" id="KW-1185">Reference proteome</keyword>
<evidence type="ECO:0000256" key="4">
    <source>
        <dbReference type="ARBA" id="ARBA00022989"/>
    </source>
</evidence>
<feature type="transmembrane region" description="Helical" evidence="6">
    <location>
        <begin position="376"/>
        <end position="398"/>
    </location>
</feature>
<evidence type="ECO:0000313" key="7">
    <source>
        <dbReference type="EMBL" id="OXA62244.1"/>
    </source>
</evidence>
<dbReference type="GO" id="GO:0005886">
    <property type="term" value="C:plasma membrane"/>
    <property type="evidence" value="ECO:0007669"/>
    <property type="project" value="UniProtKB-SubCell"/>
</dbReference>
<comment type="caution">
    <text evidence="7">The sequence shown here is derived from an EMBL/GenBank/DDBJ whole genome shotgun (WGS) entry which is preliminary data.</text>
</comment>
<gene>
    <name evidence="7" type="ORF">Fcan01_00055</name>
</gene>
<dbReference type="EMBL" id="LNIX01000001">
    <property type="protein sequence ID" value="OXA62244.1"/>
    <property type="molecule type" value="Genomic_DNA"/>
</dbReference>
<dbReference type="Pfam" id="PF08395">
    <property type="entry name" value="7tm_7"/>
    <property type="match status" value="1"/>
</dbReference>
<evidence type="ECO:0000256" key="6">
    <source>
        <dbReference type="SAM" id="Phobius"/>
    </source>
</evidence>
<evidence type="ECO:0000313" key="8">
    <source>
        <dbReference type="Proteomes" id="UP000198287"/>
    </source>
</evidence>
<evidence type="ECO:0000256" key="2">
    <source>
        <dbReference type="ARBA" id="ARBA00022475"/>
    </source>
</evidence>
<proteinExistence type="predicted"/>
<evidence type="ECO:0000256" key="1">
    <source>
        <dbReference type="ARBA" id="ARBA00004651"/>
    </source>
</evidence>
<dbReference type="Proteomes" id="UP000198287">
    <property type="component" value="Unassembled WGS sequence"/>
</dbReference>
<organism evidence="7 8">
    <name type="scientific">Folsomia candida</name>
    <name type="common">Springtail</name>
    <dbReference type="NCBI Taxonomy" id="158441"/>
    <lineage>
        <taxon>Eukaryota</taxon>
        <taxon>Metazoa</taxon>
        <taxon>Ecdysozoa</taxon>
        <taxon>Arthropoda</taxon>
        <taxon>Hexapoda</taxon>
        <taxon>Collembola</taxon>
        <taxon>Entomobryomorpha</taxon>
        <taxon>Isotomoidea</taxon>
        <taxon>Isotomidae</taxon>
        <taxon>Proisotominae</taxon>
        <taxon>Folsomia</taxon>
    </lineage>
</organism>
<evidence type="ECO:0000256" key="3">
    <source>
        <dbReference type="ARBA" id="ARBA00022692"/>
    </source>
</evidence>
<feature type="transmembrane region" description="Helical" evidence="6">
    <location>
        <begin position="305"/>
        <end position="326"/>
    </location>
</feature>
<sequence>MDNFQTTIFKILGYFPFSMVDNQILFEYSTKCISSPPQLPTHRWKILYSRYFNRLSSTLSIIPTLFYTLVTFLIIVPLITLQRENHTSKSAESVHSIQRYAKTSTFYVTWNFKSAIHLFCASFVKIGMFLNRKCMHGLLTEIQILSKSLRTISGKNYRNSNKFTKELLIQLIIFLGFITCGIFEVGLVTWHQLGITPAKFFARVTPTTIGYLHSVFSLVVLYYLNWYLELLLEIKVLIGLKFGEIVNSMKIDSMTEILTLYARLAEQVHLFNKTFRFWVIIDMIHSLTRIIISAYYIAIMAKNTVYTVSGLCHDGMTVTLYFYLIYAVCKRGLEIEEESAEIVRKLEVILRWMDRTKFSMIANPGKIQVNMGFFDINLRIMTTIVGTVTTYLIVLIQFQGSDRNQSE</sequence>